<keyword evidence="1" id="KW-0732">Signal</keyword>
<comment type="caution">
    <text evidence="2">The sequence shown here is derived from an EMBL/GenBank/DDBJ whole genome shotgun (WGS) entry which is preliminary data.</text>
</comment>
<evidence type="ECO:0000313" key="2">
    <source>
        <dbReference type="EMBL" id="MBL6278221.1"/>
    </source>
</evidence>
<dbReference type="InterPro" id="IPR029046">
    <property type="entry name" value="LolA/LolB/LppX"/>
</dbReference>
<dbReference type="Proteomes" id="UP000661193">
    <property type="component" value="Unassembled WGS sequence"/>
</dbReference>
<name>A0ABS1UPE4_9ACTN</name>
<evidence type="ECO:0000256" key="1">
    <source>
        <dbReference type="SAM" id="SignalP"/>
    </source>
</evidence>
<accession>A0ABS1UPE4</accession>
<dbReference type="RefSeq" id="WP_203222735.1">
    <property type="nucleotide sequence ID" value="NZ_JAETXL010000006.1"/>
</dbReference>
<feature type="chain" id="PRO_5045755809" evidence="1">
    <location>
        <begin position="22"/>
        <end position="279"/>
    </location>
</feature>
<gene>
    <name evidence="2" type="ORF">JMF97_18855</name>
</gene>
<reference evidence="2 3" key="1">
    <citation type="submission" date="2021-01" db="EMBL/GenBank/DDBJ databases">
        <title>Genome sequencing of Micromonospora fiedleri MG-37.</title>
        <authorList>
            <person name="Moreland P.E.J."/>
            <person name="Stach J.E.M."/>
        </authorList>
    </citation>
    <scope>NUCLEOTIDE SEQUENCE [LARGE SCALE GENOMIC DNA]</scope>
    <source>
        <strain evidence="2 3">MG-37</strain>
    </source>
</reference>
<organism evidence="2 3">
    <name type="scientific">Micromonospora fiedleri</name>
    <dbReference type="NCBI Taxonomy" id="1157498"/>
    <lineage>
        <taxon>Bacteria</taxon>
        <taxon>Bacillati</taxon>
        <taxon>Actinomycetota</taxon>
        <taxon>Actinomycetes</taxon>
        <taxon>Micromonosporales</taxon>
        <taxon>Micromonosporaceae</taxon>
        <taxon>Micromonospora</taxon>
    </lineage>
</organism>
<keyword evidence="2" id="KW-0449">Lipoprotein</keyword>
<dbReference type="PROSITE" id="PS51257">
    <property type="entry name" value="PROKAR_LIPOPROTEIN"/>
    <property type="match status" value="1"/>
</dbReference>
<sequence>MSVWKRPAVLAVSVVAAAVLTACGGTKSDAGADAPAKSSALELLATDLKGSLQKTVDATEKSDSVTLTVQGSVGGEKISMTGAVELRDPIKAELTTTSSENQTVTVRIIDGVIFVEVPADQRDSMDGKSWMKMDPAAGGGQQGLEFSKQLDDVDPTKQVKTLLASEGVTVVGEETVDGIRTVHYTVTTPLADYLKQVDAELRSAVEGQLTEQGVKEIKIDLWVDEQYRPRRASVVMGAMSDLTIDYTDYGKPVTVETPPDAETLDLAKMIADMQNPNNN</sequence>
<dbReference type="Gene3D" id="2.50.20.20">
    <property type="match status" value="1"/>
</dbReference>
<feature type="signal peptide" evidence="1">
    <location>
        <begin position="1"/>
        <end position="21"/>
    </location>
</feature>
<evidence type="ECO:0000313" key="3">
    <source>
        <dbReference type="Proteomes" id="UP000661193"/>
    </source>
</evidence>
<dbReference type="EMBL" id="JAETXL010000006">
    <property type="protein sequence ID" value="MBL6278221.1"/>
    <property type="molecule type" value="Genomic_DNA"/>
</dbReference>
<proteinExistence type="predicted"/>
<protein>
    <submittedName>
        <fullName evidence="2">LppX_LprAFG lipoprotein</fullName>
    </submittedName>
</protein>
<dbReference type="SUPFAM" id="SSF89392">
    <property type="entry name" value="Prokaryotic lipoproteins and lipoprotein localization factors"/>
    <property type="match status" value="1"/>
</dbReference>
<keyword evidence="3" id="KW-1185">Reference proteome</keyword>